<reference evidence="2 3" key="1">
    <citation type="submission" date="2018-10" db="EMBL/GenBank/DDBJ databases">
        <title>Comparative analysis of microorganisms from saline springs in Andes Mountain Range, Colombia.</title>
        <authorList>
            <person name="Rubin E."/>
        </authorList>
    </citation>
    <scope>NUCLEOTIDE SEQUENCE [LARGE SCALE GENOMIC DNA]</scope>
    <source>
        <strain evidence="2 3">USBA GBX 843</strain>
    </source>
</reference>
<protein>
    <submittedName>
        <fullName evidence="2">Uncharacterized protein</fullName>
    </submittedName>
</protein>
<proteinExistence type="predicted"/>
<dbReference type="EMBL" id="RCDC01000005">
    <property type="protein sequence ID" value="RLK53405.1"/>
    <property type="molecule type" value="Genomic_DNA"/>
</dbReference>
<gene>
    <name evidence="2" type="ORF">BCL79_2711</name>
</gene>
<dbReference type="Proteomes" id="UP000274786">
    <property type="component" value="Unassembled WGS sequence"/>
</dbReference>
<evidence type="ECO:0000256" key="1">
    <source>
        <dbReference type="SAM" id="MobiDB-lite"/>
    </source>
</evidence>
<name>A0A498CCI2_9GAMM</name>
<evidence type="ECO:0000313" key="2">
    <source>
        <dbReference type="EMBL" id="RLK53405.1"/>
    </source>
</evidence>
<organism evidence="2 3">
    <name type="scientific">Stenotrophomonas rhizophila</name>
    <dbReference type="NCBI Taxonomy" id="216778"/>
    <lineage>
        <taxon>Bacteria</taxon>
        <taxon>Pseudomonadati</taxon>
        <taxon>Pseudomonadota</taxon>
        <taxon>Gammaproteobacteria</taxon>
        <taxon>Lysobacterales</taxon>
        <taxon>Lysobacteraceae</taxon>
        <taxon>Stenotrophomonas</taxon>
    </lineage>
</organism>
<evidence type="ECO:0000313" key="3">
    <source>
        <dbReference type="Proteomes" id="UP000274786"/>
    </source>
</evidence>
<dbReference type="AlphaFoldDB" id="A0A498CCI2"/>
<feature type="region of interest" description="Disordered" evidence="1">
    <location>
        <begin position="1"/>
        <end position="20"/>
    </location>
</feature>
<comment type="caution">
    <text evidence="2">The sequence shown here is derived from an EMBL/GenBank/DDBJ whole genome shotgun (WGS) entry which is preliminary data.</text>
</comment>
<dbReference type="OrthoDB" id="6053813at2"/>
<dbReference type="RefSeq" id="WP_121041946.1">
    <property type="nucleotide sequence ID" value="NZ_RCDC01000005.1"/>
</dbReference>
<accession>A0A498CCI2</accession>
<sequence length="105" mass="11818">MTTLVLQPAQGKAPGRMKQPTKDALRHWLVLAVERNEQLQGENLVLRRAGLLTPEEREPLLAELIEAAASLGHHETLRTSSEETIEFWRAEVQRLRAALNGEHHG</sequence>